<feature type="domain" description="Methyltransferase" evidence="1">
    <location>
        <begin position="85"/>
        <end position="174"/>
    </location>
</feature>
<dbReference type="AlphaFoldDB" id="A0A543DXT2"/>
<organism evidence="2 3">
    <name type="scientific">Pseudonocardia kunmingensis</name>
    <dbReference type="NCBI Taxonomy" id="630975"/>
    <lineage>
        <taxon>Bacteria</taxon>
        <taxon>Bacillati</taxon>
        <taxon>Actinomycetota</taxon>
        <taxon>Actinomycetes</taxon>
        <taxon>Pseudonocardiales</taxon>
        <taxon>Pseudonocardiaceae</taxon>
        <taxon>Pseudonocardia</taxon>
    </lineage>
</organism>
<evidence type="ECO:0000259" key="1">
    <source>
        <dbReference type="Pfam" id="PF13649"/>
    </source>
</evidence>
<dbReference type="InterPro" id="IPR029063">
    <property type="entry name" value="SAM-dependent_MTases_sf"/>
</dbReference>
<dbReference type="GO" id="GO:0008168">
    <property type="term" value="F:methyltransferase activity"/>
    <property type="evidence" value="ECO:0007669"/>
    <property type="project" value="UniProtKB-KW"/>
</dbReference>
<dbReference type="Pfam" id="PF13649">
    <property type="entry name" value="Methyltransf_25"/>
    <property type="match status" value="1"/>
</dbReference>
<accession>A0A543DXT2</accession>
<keyword evidence="2" id="KW-0489">Methyltransferase</keyword>
<protein>
    <submittedName>
        <fullName evidence="2">Methyltransferase family protein</fullName>
    </submittedName>
</protein>
<dbReference type="InterPro" id="IPR041698">
    <property type="entry name" value="Methyltransf_25"/>
</dbReference>
<evidence type="ECO:0000313" key="2">
    <source>
        <dbReference type="EMBL" id="TQM14069.1"/>
    </source>
</evidence>
<dbReference type="CDD" id="cd02440">
    <property type="entry name" value="AdoMet_MTases"/>
    <property type="match status" value="1"/>
</dbReference>
<evidence type="ECO:0000313" key="3">
    <source>
        <dbReference type="Proteomes" id="UP000315677"/>
    </source>
</evidence>
<dbReference type="Proteomes" id="UP000315677">
    <property type="component" value="Unassembled WGS sequence"/>
</dbReference>
<keyword evidence="2" id="KW-0808">Transferase</keyword>
<keyword evidence="3" id="KW-1185">Reference proteome</keyword>
<comment type="caution">
    <text evidence="2">The sequence shown here is derived from an EMBL/GenBank/DDBJ whole genome shotgun (WGS) entry which is preliminary data.</text>
</comment>
<dbReference type="SUPFAM" id="SSF53335">
    <property type="entry name" value="S-adenosyl-L-methionine-dependent methyltransferases"/>
    <property type="match status" value="1"/>
</dbReference>
<sequence>MGRIAPRGPHPARGCGARAILADVDDAAAVWRQRQEGRGIPADILATAATNPWHHDVGLFAAPPEPVDSPSRRAALALLPDGGTVLDVGCGGGRAAFALAGRVGHVTAVDQQQDMLDAFAADARARGVPHRTVLGRWPDVAADAGTADVVTCHHVLHNVVDLVPFVRALTEAARRGVVVEMMVEHPMAWLDPLWLRFHGLRRPPSATTDDAVAALREIGVDPAVQRWERGSPGPRDAAWVARRLCLPPEAVPEVAGALEGLERPGVAATLSWAAA</sequence>
<gene>
    <name evidence="2" type="ORF">FB558_0827</name>
</gene>
<reference evidence="2 3" key="1">
    <citation type="submission" date="2019-06" db="EMBL/GenBank/DDBJ databases">
        <title>Sequencing the genomes of 1000 actinobacteria strains.</title>
        <authorList>
            <person name="Klenk H.-P."/>
        </authorList>
    </citation>
    <scope>NUCLEOTIDE SEQUENCE [LARGE SCALE GENOMIC DNA]</scope>
    <source>
        <strain evidence="2 3">DSM 45301</strain>
    </source>
</reference>
<proteinExistence type="predicted"/>
<dbReference type="Gene3D" id="3.40.50.150">
    <property type="entry name" value="Vaccinia Virus protein VP39"/>
    <property type="match status" value="1"/>
</dbReference>
<name>A0A543DXT2_9PSEU</name>
<dbReference type="GO" id="GO:0032259">
    <property type="term" value="P:methylation"/>
    <property type="evidence" value="ECO:0007669"/>
    <property type="project" value="UniProtKB-KW"/>
</dbReference>
<dbReference type="EMBL" id="VFPA01000001">
    <property type="protein sequence ID" value="TQM14069.1"/>
    <property type="molecule type" value="Genomic_DNA"/>
</dbReference>